<reference evidence="1" key="2">
    <citation type="journal article" date="2015" name="Fish Shellfish Immunol.">
        <title>Early steps in the European eel (Anguilla anguilla)-Vibrio vulnificus interaction in the gills: Role of the RtxA13 toxin.</title>
        <authorList>
            <person name="Callol A."/>
            <person name="Pajuelo D."/>
            <person name="Ebbesson L."/>
            <person name="Teles M."/>
            <person name="MacKenzie S."/>
            <person name="Amaro C."/>
        </authorList>
    </citation>
    <scope>NUCLEOTIDE SEQUENCE</scope>
</reference>
<dbReference type="AlphaFoldDB" id="A0A0E9XKY1"/>
<reference evidence="1" key="1">
    <citation type="submission" date="2014-11" db="EMBL/GenBank/DDBJ databases">
        <authorList>
            <person name="Amaro Gonzalez C."/>
        </authorList>
    </citation>
    <scope>NUCLEOTIDE SEQUENCE</scope>
</reference>
<protein>
    <submittedName>
        <fullName evidence="1">Uncharacterized protein</fullName>
    </submittedName>
</protein>
<organism evidence="1">
    <name type="scientific">Anguilla anguilla</name>
    <name type="common">European freshwater eel</name>
    <name type="synonym">Muraena anguilla</name>
    <dbReference type="NCBI Taxonomy" id="7936"/>
    <lineage>
        <taxon>Eukaryota</taxon>
        <taxon>Metazoa</taxon>
        <taxon>Chordata</taxon>
        <taxon>Craniata</taxon>
        <taxon>Vertebrata</taxon>
        <taxon>Euteleostomi</taxon>
        <taxon>Actinopterygii</taxon>
        <taxon>Neopterygii</taxon>
        <taxon>Teleostei</taxon>
        <taxon>Anguilliformes</taxon>
        <taxon>Anguillidae</taxon>
        <taxon>Anguilla</taxon>
    </lineage>
</organism>
<accession>A0A0E9XKY1</accession>
<sequence length="50" mass="5917">MHFSHCPVNLNTDVLAHNPNAPYSENCSHGVLRCTLRQESFKTRQEQYWR</sequence>
<evidence type="ECO:0000313" key="1">
    <source>
        <dbReference type="EMBL" id="JAI03097.1"/>
    </source>
</evidence>
<dbReference type="EMBL" id="GBXM01005481">
    <property type="protein sequence ID" value="JAI03097.1"/>
    <property type="molecule type" value="Transcribed_RNA"/>
</dbReference>
<proteinExistence type="predicted"/>
<name>A0A0E9XKY1_ANGAN</name>